<dbReference type="CDD" id="cd19698">
    <property type="entry name" value="bHLH_AtMEE8_like"/>
    <property type="match status" value="1"/>
</dbReference>
<dbReference type="PROSITE" id="PS50112">
    <property type="entry name" value="PAS"/>
    <property type="match status" value="2"/>
</dbReference>
<dbReference type="Pfam" id="PF13426">
    <property type="entry name" value="PAS_9"/>
    <property type="match status" value="1"/>
</dbReference>
<dbReference type="InterPro" id="IPR036638">
    <property type="entry name" value="HLH_DNA-bd_sf"/>
</dbReference>
<dbReference type="Pfam" id="PF00010">
    <property type="entry name" value="HLH"/>
    <property type="match status" value="1"/>
</dbReference>
<dbReference type="InterPro" id="IPR050933">
    <property type="entry name" value="Circadian_TF"/>
</dbReference>
<name>A0A9C7PX66_9RHOD</name>
<dbReference type="InterPro" id="IPR035965">
    <property type="entry name" value="PAS-like_dom_sf"/>
</dbReference>
<feature type="domain" description="BHLH" evidence="3">
    <location>
        <begin position="125"/>
        <end position="177"/>
    </location>
</feature>
<sequence>MAAYFSIKRSTSQDTLGDNKPWNLRDVSETDGKTWETFPYSSEYSSVASQWDTNIDAMQLDVSEYNDSTDSVKSVSTSPTHANVKGHNNLVNNVAYQASTRDAAGKCHNKQEVGTLVTANIVTEESKNSHREVERKRRMTISSKIEQLRGLLPSLHQTRKVDVVSTLSATVDYVQSTLSENEKLKAEVTKLKEELRQLREQSKDAPCRVRECSLENTHTEKNPTICVAFEEQVLSSGCSYRGPLKIDYSFPWTRYIPPNACDLRLASPEDLQRSCQILQLLSTVKNCYSFICDIQGHLVWLSDSVKDVLGYKPEELLGSDVWSLLHPEDLDAVYPIVQTWHEIGFTSSVHLRRKKADGSFVELKSCFTNLLSSSGEVEGCVCIETMLEGSSDRWLEAVYKMDFDGRFTYASPSVERMTGYRVEEIIGSSYTFNVHVDEQELITSNLQRMKSSFNENSVQSYMEEESVASRLKNKTSQTILTWFRRVSKSGDDIWLVSLTVALIDKQTGQSNGFVSIEHDITMHVQRWASVLYEMANCDRF</sequence>
<dbReference type="EMBL" id="BQMJ01000025">
    <property type="protein sequence ID" value="GJQ11522.1"/>
    <property type="molecule type" value="Genomic_DNA"/>
</dbReference>
<feature type="coiled-coil region" evidence="1">
    <location>
        <begin position="174"/>
        <end position="205"/>
    </location>
</feature>
<dbReference type="InterPro" id="IPR011598">
    <property type="entry name" value="bHLH_dom"/>
</dbReference>
<dbReference type="PANTHER" id="PTHR23042">
    <property type="entry name" value="CIRCADIAN PROTEIN CLOCK/ARNT/BMAL/PAS"/>
    <property type="match status" value="1"/>
</dbReference>
<dbReference type="NCBIfam" id="TIGR00229">
    <property type="entry name" value="sensory_box"/>
    <property type="match status" value="2"/>
</dbReference>
<reference evidence="4" key="2">
    <citation type="submission" date="2022-01" db="EMBL/GenBank/DDBJ databases">
        <authorList>
            <person name="Hirooka S."/>
            <person name="Miyagishima S.Y."/>
        </authorList>
    </citation>
    <scope>NUCLEOTIDE SEQUENCE</scope>
    <source>
        <strain evidence="4">NBRC 102759</strain>
    </source>
</reference>
<dbReference type="SMART" id="SM00091">
    <property type="entry name" value="PAS"/>
    <property type="match status" value="2"/>
</dbReference>
<reference evidence="4" key="1">
    <citation type="journal article" date="2022" name="Proc. Natl. Acad. Sci. U.S.A.">
        <title>Life cycle and functional genomics of the unicellular red alga Galdieria for elucidating algal and plant evolution and industrial use.</title>
        <authorList>
            <person name="Hirooka S."/>
            <person name="Itabashi T."/>
            <person name="Ichinose T.M."/>
            <person name="Onuma R."/>
            <person name="Fujiwara T."/>
            <person name="Yamashita S."/>
            <person name="Jong L.W."/>
            <person name="Tomita R."/>
            <person name="Iwane A.H."/>
            <person name="Miyagishima S.Y."/>
        </authorList>
    </citation>
    <scope>NUCLEOTIDE SEQUENCE</scope>
    <source>
        <strain evidence="4">NBRC 102759</strain>
    </source>
</reference>
<feature type="domain" description="PAS" evidence="2">
    <location>
        <begin position="398"/>
        <end position="448"/>
    </location>
</feature>
<dbReference type="InterPro" id="IPR000014">
    <property type="entry name" value="PAS"/>
</dbReference>
<proteinExistence type="predicted"/>
<evidence type="ECO:0000259" key="2">
    <source>
        <dbReference type="PROSITE" id="PS50112"/>
    </source>
</evidence>
<dbReference type="Proteomes" id="UP001061958">
    <property type="component" value="Unassembled WGS sequence"/>
</dbReference>
<comment type="caution">
    <text evidence="4">The sequence shown here is derived from an EMBL/GenBank/DDBJ whole genome shotgun (WGS) entry which is preliminary data.</text>
</comment>
<evidence type="ECO:0000256" key="1">
    <source>
        <dbReference type="SAM" id="Coils"/>
    </source>
</evidence>
<evidence type="ECO:0000313" key="5">
    <source>
        <dbReference type="Proteomes" id="UP001061958"/>
    </source>
</evidence>
<dbReference type="CDD" id="cd00130">
    <property type="entry name" value="PAS"/>
    <property type="match status" value="2"/>
</dbReference>
<feature type="domain" description="PAS" evidence="2">
    <location>
        <begin position="290"/>
        <end position="338"/>
    </location>
</feature>
<dbReference type="SUPFAM" id="SSF55785">
    <property type="entry name" value="PYP-like sensor domain (PAS domain)"/>
    <property type="match status" value="2"/>
</dbReference>
<dbReference type="Pfam" id="PF08447">
    <property type="entry name" value="PAS_3"/>
    <property type="match status" value="1"/>
</dbReference>
<dbReference type="PROSITE" id="PS50888">
    <property type="entry name" value="BHLH"/>
    <property type="match status" value="1"/>
</dbReference>
<dbReference type="AlphaFoldDB" id="A0A9C7PX66"/>
<dbReference type="SUPFAM" id="SSF47459">
    <property type="entry name" value="HLH, helix-loop-helix DNA-binding domain"/>
    <property type="match status" value="1"/>
</dbReference>
<keyword evidence="1" id="KW-0175">Coiled coil</keyword>
<gene>
    <name evidence="4" type="ORF">GpartN1_g3313.t1</name>
</gene>
<organism evidence="4 5">
    <name type="scientific">Galdieria partita</name>
    <dbReference type="NCBI Taxonomy" id="83374"/>
    <lineage>
        <taxon>Eukaryota</taxon>
        <taxon>Rhodophyta</taxon>
        <taxon>Bangiophyceae</taxon>
        <taxon>Galdieriales</taxon>
        <taxon>Galdieriaceae</taxon>
        <taxon>Galdieria</taxon>
    </lineage>
</organism>
<evidence type="ECO:0000259" key="3">
    <source>
        <dbReference type="PROSITE" id="PS50888"/>
    </source>
</evidence>
<keyword evidence="5" id="KW-1185">Reference proteome</keyword>
<evidence type="ECO:0000313" key="4">
    <source>
        <dbReference type="EMBL" id="GJQ11522.1"/>
    </source>
</evidence>
<dbReference type="SMART" id="SM00353">
    <property type="entry name" value="HLH"/>
    <property type="match status" value="1"/>
</dbReference>
<protein>
    <submittedName>
        <fullName evidence="4">Uncharacterized protein</fullName>
    </submittedName>
</protein>
<dbReference type="GO" id="GO:0046983">
    <property type="term" value="F:protein dimerization activity"/>
    <property type="evidence" value="ECO:0007669"/>
    <property type="project" value="InterPro"/>
</dbReference>
<dbReference type="Gene3D" id="3.30.450.20">
    <property type="entry name" value="PAS domain"/>
    <property type="match status" value="2"/>
</dbReference>
<dbReference type="InterPro" id="IPR013655">
    <property type="entry name" value="PAS_fold_3"/>
</dbReference>
<accession>A0A9C7PX66</accession>
<dbReference type="Gene3D" id="4.10.280.10">
    <property type="entry name" value="Helix-loop-helix DNA-binding domain"/>
    <property type="match status" value="1"/>
</dbReference>
<dbReference type="OrthoDB" id="411251at2759"/>